<dbReference type="SMART" id="SM00159">
    <property type="entry name" value="PTX"/>
    <property type="match status" value="1"/>
</dbReference>
<evidence type="ECO:0000256" key="5">
    <source>
        <dbReference type="ARBA" id="ARBA00022837"/>
    </source>
</evidence>
<keyword evidence="4 9" id="KW-0732">Signal</keyword>
<dbReference type="RefSeq" id="XP_026545521.1">
    <property type="nucleotide sequence ID" value="XM_026689736.1"/>
</dbReference>
<dbReference type="InterPro" id="IPR001759">
    <property type="entry name" value="PTX_dom"/>
</dbReference>
<dbReference type="InterPro" id="IPR051005">
    <property type="entry name" value="Pentraxin_domain"/>
</dbReference>
<name>A0A6J1VR90_9SAUR</name>
<protein>
    <recommendedName>
        <fullName evidence="9">Pentraxin family member</fullName>
    </recommendedName>
</protein>
<comment type="similarity">
    <text evidence="7 9">Belongs to the pentraxin family.</text>
</comment>
<dbReference type="GO" id="GO:0001849">
    <property type="term" value="F:complement component C1q complex binding"/>
    <property type="evidence" value="ECO:0007669"/>
    <property type="project" value="TreeGrafter"/>
</dbReference>
<reference evidence="12" key="1">
    <citation type="submission" date="2025-08" db="UniProtKB">
        <authorList>
            <consortium name="RefSeq"/>
        </authorList>
    </citation>
    <scope>IDENTIFICATION</scope>
</reference>
<evidence type="ECO:0000259" key="10">
    <source>
        <dbReference type="PROSITE" id="PS51828"/>
    </source>
</evidence>
<evidence type="ECO:0000256" key="9">
    <source>
        <dbReference type="RuleBase" id="RU362112"/>
    </source>
</evidence>
<dbReference type="Pfam" id="PF00354">
    <property type="entry name" value="Pentaxin"/>
    <property type="match status" value="1"/>
</dbReference>
<dbReference type="GeneID" id="113427266"/>
<feature type="signal peptide" evidence="9">
    <location>
        <begin position="1"/>
        <end position="20"/>
    </location>
</feature>
<keyword evidence="6" id="KW-1015">Disulfide bond</keyword>
<sequence>MMVLLPSLLLILACLSGSFGHEDLEKKVFVFPAANKKAAVELKASIPDPVTNFTVCMRFSSLQAKYYILFSYSTKPNSKAFQIIKPNPSQINLQIGGMTQIIVTRKVLTSEWQHICVAWNSTSGVVYFWHNGELLPRFVMKPGYKIGQNGTIFLGHNQDSWGKRESFVGEMADVNMWLRVLKPDEINLVKKNNEVPNSLVSWKALNYTVWGDVRVEEGLHQVS</sequence>
<evidence type="ECO:0000313" key="12">
    <source>
        <dbReference type="RefSeq" id="XP_026545521.1"/>
    </source>
</evidence>
<gene>
    <name evidence="12" type="primary">LOC113427266</name>
</gene>
<keyword evidence="3 9" id="KW-0479">Metal-binding</keyword>
<evidence type="ECO:0000256" key="8">
    <source>
        <dbReference type="PROSITE-ProRule" id="PRU01172"/>
    </source>
</evidence>
<dbReference type="GO" id="GO:0005615">
    <property type="term" value="C:extracellular space"/>
    <property type="evidence" value="ECO:0007669"/>
    <property type="project" value="TreeGrafter"/>
</dbReference>
<proteinExistence type="inferred from homology"/>
<comment type="cofactor">
    <cofactor evidence="9">
        <name>Ca(2+)</name>
        <dbReference type="ChEBI" id="CHEBI:29108"/>
    </cofactor>
    <text evidence="9">Binds 2 calcium ions per subunit.</text>
</comment>
<evidence type="ECO:0000256" key="1">
    <source>
        <dbReference type="ARBA" id="ARBA00004613"/>
    </source>
</evidence>
<dbReference type="Proteomes" id="UP000504612">
    <property type="component" value="Unplaced"/>
</dbReference>
<dbReference type="SUPFAM" id="SSF49899">
    <property type="entry name" value="Concanavalin A-like lectins/glucanases"/>
    <property type="match status" value="1"/>
</dbReference>
<dbReference type="AlphaFoldDB" id="A0A6J1VR90"/>
<comment type="subcellular location">
    <subcellularLocation>
        <location evidence="1 9">Secreted</location>
    </subcellularLocation>
</comment>
<evidence type="ECO:0000256" key="2">
    <source>
        <dbReference type="ARBA" id="ARBA00022525"/>
    </source>
</evidence>
<dbReference type="KEGG" id="nss:113427266"/>
<dbReference type="Gene3D" id="2.60.120.200">
    <property type="match status" value="1"/>
</dbReference>
<keyword evidence="2" id="KW-0964">Secreted</keyword>
<evidence type="ECO:0000256" key="7">
    <source>
        <dbReference type="ARBA" id="ARBA00038102"/>
    </source>
</evidence>
<dbReference type="GO" id="GO:0046872">
    <property type="term" value="F:metal ion binding"/>
    <property type="evidence" value="ECO:0007669"/>
    <property type="project" value="UniProtKB-KW"/>
</dbReference>
<keyword evidence="5 9" id="KW-0106">Calcium</keyword>
<dbReference type="PROSITE" id="PS51828">
    <property type="entry name" value="PTX_2"/>
    <property type="match status" value="1"/>
</dbReference>
<dbReference type="InterPro" id="IPR013320">
    <property type="entry name" value="ConA-like_dom_sf"/>
</dbReference>
<comment type="subunit">
    <text evidence="9">Homopentamer. Pentaxin (or pentraxin) have a discoid arrangement of 5 non-covalently bound subunits.</text>
</comment>
<dbReference type="PANTHER" id="PTHR45869">
    <property type="entry name" value="C-REACTIVE PROTEIN-RELATED"/>
    <property type="match status" value="1"/>
</dbReference>
<keyword evidence="11" id="KW-1185">Reference proteome</keyword>
<dbReference type="GO" id="GO:0045087">
    <property type="term" value="P:innate immune response"/>
    <property type="evidence" value="ECO:0007669"/>
    <property type="project" value="TreeGrafter"/>
</dbReference>
<accession>A0A6J1VR90</accession>
<evidence type="ECO:0000256" key="3">
    <source>
        <dbReference type="ARBA" id="ARBA00022723"/>
    </source>
</evidence>
<dbReference type="PANTHER" id="PTHR45869:SF7">
    <property type="entry name" value="C-REACTIVE PROTEIN"/>
    <property type="match status" value="1"/>
</dbReference>
<organism evidence="11 12">
    <name type="scientific">Notechis scutatus</name>
    <name type="common">mainland tiger snake</name>
    <dbReference type="NCBI Taxonomy" id="8663"/>
    <lineage>
        <taxon>Eukaryota</taxon>
        <taxon>Metazoa</taxon>
        <taxon>Chordata</taxon>
        <taxon>Craniata</taxon>
        <taxon>Vertebrata</taxon>
        <taxon>Euteleostomi</taxon>
        <taxon>Lepidosauria</taxon>
        <taxon>Squamata</taxon>
        <taxon>Bifurcata</taxon>
        <taxon>Unidentata</taxon>
        <taxon>Episquamata</taxon>
        <taxon>Toxicofera</taxon>
        <taxon>Serpentes</taxon>
        <taxon>Colubroidea</taxon>
        <taxon>Elapidae</taxon>
        <taxon>Hydrophiinae</taxon>
        <taxon>Notechis</taxon>
    </lineage>
</organism>
<comment type="caution">
    <text evidence="8">Lacks conserved residue(s) required for the propagation of feature annotation.</text>
</comment>
<feature type="domain" description="Pentraxin (PTX)" evidence="10">
    <location>
        <begin position="25"/>
        <end position="221"/>
    </location>
</feature>
<evidence type="ECO:0000256" key="6">
    <source>
        <dbReference type="ARBA" id="ARBA00023157"/>
    </source>
</evidence>
<evidence type="ECO:0000256" key="4">
    <source>
        <dbReference type="ARBA" id="ARBA00022729"/>
    </source>
</evidence>
<evidence type="ECO:0000313" key="11">
    <source>
        <dbReference type="Proteomes" id="UP000504612"/>
    </source>
</evidence>
<feature type="chain" id="PRO_5027164169" description="Pentraxin family member" evidence="9">
    <location>
        <begin position="21"/>
        <end position="223"/>
    </location>
</feature>
<dbReference type="PRINTS" id="PR00895">
    <property type="entry name" value="PENTAXIN"/>
</dbReference>